<dbReference type="Proteomes" id="UP000070501">
    <property type="component" value="Unassembled WGS sequence"/>
</dbReference>
<evidence type="ECO:0000256" key="1">
    <source>
        <dbReference type="PROSITE-ProRule" id="PRU00175"/>
    </source>
</evidence>
<protein>
    <recommendedName>
        <fullName evidence="3">RING-type domain-containing protein</fullName>
    </recommendedName>
</protein>
<dbReference type="GO" id="GO:0008270">
    <property type="term" value="F:zinc ion binding"/>
    <property type="evidence" value="ECO:0007669"/>
    <property type="project" value="UniProtKB-KW"/>
</dbReference>
<accession>A0A136JK50</accession>
<dbReference type="PANTHER" id="PTHR46528:SF1">
    <property type="entry name" value="PROTEIN SON"/>
    <property type="match status" value="1"/>
</dbReference>
<feature type="compositionally biased region" description="Basic and acidic residues" evidence="2">
    <location>
        <begin position="889"/>
        <end position="905"/>
    </location>
</feature>
<feature type="compositionally biased region" description="Basic and acidic residues" evidence="2">
    <location>
        <begin position="168"/>
        <end position="177"/>
    </location>
</feature>
<dbReference type="EMBL" id="KQ964245">
    <property type="protein sequence ID" value="KXJ97507.1"/>
    <property type="molecule type" value="Genomic_DNA"/>
</dbReference>
<reference evidence="5" key="1">
    <citation type="submission" date="2016-02" db="EMBL/GenBank/DDBJ databases">
        <title>Draft genome sequence of Microdochium bolleyi, a fungal endophyte of beachgrass.</title>
        <authorList>
            <consortium name="DOE Joint Genome Institute"/>
            <person name="David A.S."/>
            <person name="May G."/>
            <person name="Haridas S."/>
            <person name="Lim J."/>
            <person name="Wang M."/>
            <person name="Labutti K."/>
            <person name="Lipzen A."/>
            <person name="Barry K."/>
            <person name="Grigoriev I.V."/>
        </authorList>
    </citation>
    <scope>NUCLEOTIDE SEQUENCE [LARGE SCALE GENOMIC DNA]</scope>
    <source>
        <strain evidence="5">J235TASD1</strain>
    </source>
</reference>
<keyword evidence="1" id="KW-0479">Metal-binding</keyword>
<feature type="region of interest" description="Disordered" evidence="2">
    <location>
        <begin position="161"/>
        <end position="235"/>
    </location>
</feature>
<evidence type="ECO:0000259" key="3">
    <source>
        <dbReference type="PROSITE" id="PS50089"/>
    </source>
</evidence>
<feature type="compositionally biased region" description="Low complexity" evidence="2">
    <location>
        <begin position="810"/>
        <end position="827"/>
    </location>
</feature>
<feature type="domain" description="RING-type" evidence="3">
    <location>
        <begin position="26"/>
        <end position="62"/>
    </location>
</feature>
<feature type="compositionally biased region" description="Basic and acidic residues" evidence="2">
    <location>
        <begin position="828"/>
        <end position="849"/>
    </location>
</feature>
<dbReference type="InParanoid" id="A0A136JK50"/>
<dbReference type="OrthoDB" id="106784at2759"/>
<evidence type="ECO:0000313" key="5">
    <source>
        <dbReference type="Proteomes" id="UP000070501"/>
    </source>
</evidence>
<feature type="compositionally biased region" description="Basic and acidic residues" evidence="2">
    <location>
        <begin position="729"/>
        <end position="760"/>
    </location>
</feature>
<evidence type="ECO:0000256" key="2">
    <source>
        <dbReference type="SAM" id="MobiDB-lite"/>
    </source>
</evidence>
<dbReference type="GO" id="GO:0003723">
    <property type="term" value="F:RNA binding"/>
    <property type="evidence" value="ECO:0007669"/>
    <property type="project" value="InterPro"/>
</dbReference>
<dbReference type="GO" id="GO:0043484">
    <property type="term" value="P:regulation of RNA splicing"/>
    <property type="evidence" value="ECO:0007669"/>
    <property type="project" value="InterPro"/>
</dbReference>
<sequence length="905" mass="99967">MAALTEAQVEMANSLTQDELPTKLRCAVCSKLAINAFRLPCCETAICETCQSTLPTSCPVCEHSPVSGDDCTVYKSLRTTIRVFLKTEEKKREASRPKLSDSAPQTPVEASTPTTAIQATSENVPNTTADEASARQPFEPSEELVPTKDVQLDEHSQVVAAGDAQEQAPEHDEHANQIEEEGSCKKQNSAQPAERTSENGGIATGGDVDESFGAGDSTDDNQQSGTNYGPDNAGGNFNGIGYAGGDMNQMQMMMAMQNGMNPAAFGSFPMSGLDMNMNPMMMQNMFMNGGFGAQGMGMNGMNMNMGMNGFNGGGNDWNGQQSWNVGQDNFNPNAPGMGNGDFGNLNTGNYAGYGHHNQYNDYNRGGFGFRGRGRGRGRGFYGGYGRGYYNGYNNPQQNWAHQNPQYHNQGAQAVGSDGGQNAITGPENNDNQITDQTGTATQANGDGKAKSADGPDSSHQQLSGPGRPDGMQSDASSVTVPDVPLNAPTGPKAMRQGLPNTSFHYLKARGLLPGENATGAAVGVSPIEDQTRSRSRSVHTYKNEDARHSDNDDRAHGSSDQGRSRRHDGQYDEPKSHPASRTPSRSRSRERKDSRRHRRHRSGSVSDTGDRDDGHHGPDEHRHRSHKSSRRSTKNEDDPKARSRDEPYDDKPRSVSPNDRDLGRDRDDHRERDKDRDHKRSSHRSRRDRDDRRRDRERDRDRDRERDKDRTRDADDDRHRRSSHRSSRRDRDYERGDRDKDRDDRRHERRDRDRDRDSRRSSKAATSTPLTPIEAPEFNPPAGPKRHTSIFNIKGGASGSGGDLNHKRSSATGTGSSAQAPSSSSAAKDSHTLEREARDRERLLKEAQRLARGFGGAGSKRGRDDKDDRDGGSRRKSRRSEAVNDDEGESRMRRLEAERERDRYE</sequence>
<feature type="compositionally biased region" description="Basic and acidic residues" evidence="2">
    <location>
        <begin position="567"/>
        <end position="576"/>
    </location>
</feature>
<feature type="region of interest" description="Disordered" evidence="2">
    <location>
        <begin position="88"/>
        <end position="145"/>
    </location>
</feature>
<dbReference type="AlphaFoldDB" id="A0A136JK50"/>
<keyword evidence="1" id="KW-0862">Zinc</keyword>
<name>A0A136JK50_9PEZI</name>
<dbReference type="CDD" id="cd16620">
    <property type="entry name" value="vRING-HC-C4C4_RBBP6"/>
    <property type="match status" value="1"/>
</dbReference>
<feature type="region of interest" description="Disordered" evidence="2">
    <location>
        <begin position="516"/>
        <end position="905"/>
    </location>
</feature>
<dbReference type="STRING" id="196109.A0A136JK50"/>
<evidence type="ECO:0000313" key="4">
    <source>
        <dbReference type="EMBL" id="KXJ97507.1"/>
    </source>
</evidence>
<keyword evidence="1" id="KW-0863">Zinc-finger</keyword>
<feature type="region of interest" description="Disordered" evidence="2">
    <location>
        <begin position="408"/>
        <end position="498"/>
    </location>
</feature>
<feature type="compositionally biased region" description="Polar residues" evidence="2">
    <location>
        <begin position="220"/>
        <end position="229"/>
    </location>
</feature>
<feature type="compositionally biased region" description="Basic and acidic residues" evidence="2">
    <location>
        <begin position="861"/>
        <end position="873"/>
    </location>
</feature>
<feature type="compositionally biased region" description="Basic residues" evidence="2">
    <location>
        <begin position="623"/>
        <end position="632"/>
    </location>
</feature>
<dbReference type="PROSITE" id="PS50089">
    <property type="entry name" value="ZF_RING_2"/>
    <property type="match status" value="1"/>
</dbReference>
<gene>
    <name evidence="4" type="ORF">Micbo1qcDRAFT_230148</name>
</gene>
<dbReference type="GO" id="GO:0051726">
    <property type="term" value="P:regulation of cell cycle"/>
    <property type="evidence" value="ECO:0007669"/>
    <property type="project" value="InterPro"/>
</dbReference>
<feature type="compositionally biased region" description="Basic and acidic residues" evidence="2">
    <location>
        <begin position="88"/>
        <end position="99"/>
    </location>
</feature>
<feature type="compositionally biased region" description="Basic and acidic residues" evidence="2">
    <location>
        <begin position="687"/>
        <end position="719"/>
    </location>
</feature>
<dbReference type="InterPro" id="IPR001841">
    <property type="entry name" value="Znf_RING"/>
</dbReference>
<keyword evidence="5" id="KW-1185">Reference proteome</keyword>
<dbReference type="Gene3D" id="3.30.40.10">
    <property type="entry name" value="Zinc/RING finger domain, C3HC4 (zinc finger)"/>
    <property type="match status" value="1"/>
</dbReference>
<dbReference type="SUPFAM" id="SSF57850">
    <property type="entry name" value="RING/U-box"/>
    <property type="match status" value="1"/>
</dbReference>
<dbReference type="InterPro" id="IPR013083">
    <property type="entry name" value="Znf_RING/FYVE/PHD"/>
</dbReference>
<feature type="compositionally biased region" description="Basic and acidic residues" evidence="2">
    <location>
        <begin position="541"/>
        <end position="557"/>
    </location>
</feature>
<feature type="compositionally biased region" description="Basic and acidic residues" evidence="2">
    <location>
        <begin position="608"/>
        <end position="622"/>
    </location>
</feature>
<dbReference type="PANTHER" id="PTHR46528">
    <property type="entry name" value="PROTEIN SON"/>
    <property type="match status" value="1"/>
</dbReference>
<feature type="compositionally biased region" description="Basic residues" evidence="2">
    <location>
        <begin position="584"/>
        <end position="602"/>
    </location>
</feature>
<organism evidence="4 5">
    <name type="scientific">Microdochium bolleyi</name>
    <dbReference type="NCBI Taxonomy" id="196109"/>
    <lineage>
        <taxon>Eukaryota</taxon>
        <taxon>Fungi</taxon>
        <taxon>Dikarya</taxon>
        <taxon>Ascomycota</taxon>
        <taxon>Pezizomycotina</taxon>
        <taxon>Sordariomycetes</taxon>
        <taxon>Xylariomycetidae</taxon>
        <taxon>Xylariales</taxon>
        <taxon>Microdochiaceae</taxon>
        <taxon>Microdochium</taxon>
    </lineage>
</organism>
<dbReference type="InterPro" id="IPR032922">
    <property type="entry name" value="SON"/>
</dbReference>
<feature type="compositionally biased region" description="Basic and acidic residues" evidence="2">
    <location>
        <begin position="633"/>
        <end position="678"/>
    </location>
</feature>
<feature type="compositionally biased region" description="Polar residues" evidence="2">
    <location>
        <begin position="102"/>
        <end position="130"/>
    </location>
</feature>
<proteinExistence type="predicted"/>
<feature type="compositionally biased region" description="Polar residues" evidence="2">
    <location>
        <begin position="419"/>
        <end position="444"/>
    </location>
</feature>